<dbReference type="STRING" id="1447875.A0A2B7Y201"/>
<evidence type="ECO:0000256" key="2">
    <source>
        <dbReference type="ARBA" id="ARBA00012729"/>
    </source>
</evidence>
<dbReference type="GO" id="GO:0008061">
    <property type="term" value="F:chitin binding"/>
    <property type="evidence" value="ECO:0007669"/>
    <property type="project" value="InterPro"/>
</dbReference>
<dbReference type="InterPro" id="IPR050314">
    <property type="entry name" value="Glycosyl_Hydrlase_18"/>
</dbReference>
<evidence type="ECO:0000313" key="5">
    <source>
        <dbReference type="Proteomes" id="UP000223968"/>
    </source>
</evidence>
<feature type="domain" description="GH18" evidence="3">
    <location>
        <begin position="48"/>
        <end position="315"/>
    </location>
</feature>
<dbReference type="OrthoDB" id="4180203at2759"/>
<dbReference type="EC" id="3.2.1.14" evidence="2"/>
<comment type="caution">
    <text evidence="4">The sequence shown here is derived from an EMBL/GenBank/DDBJ whole genome shotgun (WGS) entry which is preliminary data.</text>
</comment>
<dbReference type="SUPFAM" id="SSF51445">
    <property type="entry name" value="(Trans)glycosidases"/>
    <property type="match status" value="1"/>
</dbReference>
<gene>
    <name evidence="4" type="ORF">AJ79_02744</name>
</gene>
<accession>A0A2B7Y201</accession>
<dbReference type="SMART" id="SM00636">
    <property type="entry name" value="Glyco_18"/>
    <property type="match status" value="1"/>
</dbReference>
<dbReference type="InterPro" id="IPR017853">
    <property type="entry name" value="GH"/>
</dbReference>
<dbReference type="GO" id="GO:0008843">
    <property type="term" value="F:endochitinase activity"/>
    <property type="evidence" value="ECO:0007669"/>
    <property type="project" value="UniProtKB-EC"/>
</dbReference>
<protein>
    <recommendedName>
        <fullName evidence="2">chitinase</fullName>
        <ecNumber evidence="2">3.2.1.14</ecNumber>
    </recommendedName>
</protein>
<evidence type="ECO:0000313" key="4">
    <source>
        <dbReference type="EMBL" id="PGH14882.1"/>
    </source>
</evidence>
<dbReference type="InterPro" id="IPR011583">
    <property type="entry name" value="Chitinase_II/V-like_cat"/>
</dbReference>
<dbReference type="GO" id="GO:0005975">
    <property type="term" value="P:carbohydrate metabolic process"/>
    <property type="evidence" value="ECO:0007669"/>
    <property type="project" value="InterPro"/>
</dbReference>
<dbReference type="Pfam" id="PF00704">
    <property type="entry name" value="Glyco_hydro_18"/>
    <property type="match status" value="2"/>
</dbReference>
<dbReference type="PANTHER" id="PTHR11177">
    <property type="entry name" value="CHITINASE"/>
    <property type="match status" value="1"/>
</dbReference>
<reference evidence="4 5" key="1">
    <citation type="submission" date="2017-10" db="EMBL/GenBank/DDBJ databases">
        <title>Comparative genomics in systemic dimorphic fungi from Ajellomycetaceae.</title>
        <authorList>
            <person name="Munoz J.F."/>
            <person name="Mcewen J.G."/>
            <person name="Clay O.K."/>
            <person name="Cuomo C.A."/>
        </authorList>
    </citation>
    <scope>NUCLEOTIDE SEQUENCE [LARGE SCALE GENOMIC DNA]</scope>
    <source>
        <strain evidence="4 5">UAMH5409</strain>
    </source>
</reference>
<dbReference type="EMBL" id="PDNB01000030">
    <property type="protein sequence ID" value="PGH14882.1"/>
    <property type="molecule type" value="Genomic_DNA"/>
</dbReference>
<dbReference type="InterPro" id="IPR001223">
    <property type="entry name" value="Glyco_hydro18_cat"/>
</dbReference>
<evidence type="ECO:0000259" key="3">
    <source>
        <dbReference type="PROSITE" id="PS51910"/>
    </source>
</evidence>
<dbReference type="SUPFAM" id="SSF54556">
    <property type="entry name" value="Chitinase insertion domain"/>
    <property type="match status" value="1"/>
</dbReference>
<dbReference type="Proteomes" id="UP000223968">
    <property type="component" value="Unassembled WGS sequence"/>
</dbReference>
<keyword evidence="5" id="KW-1185">Reference proteome</keyword>
<comment type="similarity">
    <text evidence="1">Belongs to the glycosyl hydrolase 18 family. Chitinase class V subfamily.</text>
</comment>
<proteinExistence type="inferred from homology"/>
<dbReference type="PROSITE" id="PS51910">
    <property type="entry name" value="GH18_2"/>
    <property type="match status" value="1"/>
</dbReference>
<organism evidence="4 5">
    <name type="scientific">Helicocarpus griseus UAMH5409</name>
    <dbReference type="NCBI Taxonomy" id="1447875"/>
    <lineage>
        <taxon>Eukaryota</taxon>
        <taxon>Fungi</taxon>
        <taxon>Dikarya</taxon>
        <taxon>Ascomycota</taxon>
        <taxon>Pezizomycotina</taxon>
        <taxon>Eurotiomycetes</taxon>
        <taxon>Eurotiomycetidae</taxon>
        <taxon>Onygenales</taxon>
        <taxon>Ajellomycetaceae</taxon>
        <taxon>Helicocarpus</taxon>
    </lineage>
</organism>
<dbReference type="PANTHER" id="PTHR11177:SF402">
    <property type="entry name" value="CHITINASE"/>
    <property type="match status" value="1"/>
</dbReference>
<evidence type="ECO:0000256" key="1">
    <source>
        <dbReference type="ARBA" id="ARBA00008682"/>
    </source>
</evidence>
<dbReference type="AlphaFoldDB" id="A0A2B7Y201"/>
<dbReference type="Gene3D" id="3.20.20.80">
    <property type="entry name" value="Glycosidases"/>
    <property type="match status" value="2"/>
</dbReference>
<dbReference type="InterPro" id="IPR029070">
    <property type="entry name" value="Chitinase_insertion_sf"/>
</dbReference>
<name>A0A2B7Y201_9EURO</name>
<sequence>MGEDFVVLLRTFARTVVKMDATKLIDPLAQEPLLANDMLAISKVGIIIIRVILFTLKDQYQPLDGEKYFYPHLNYAFAQINPNDNTLMTTQHYDEEFIRAFTDLKKRKSSLKCFISVGGWDAGSKVFSNMARSKDTRKIFINSVWADDRGGAKEDFETYVQLLKELRETVGSRYGITVALPASYWYLRGFDVKGMAEYVDWFNIMSYDIHGTWDGNSKWTKEVINPHTSLEEISNGLDLLWRNSVPPEKVSLGLGFYGRSFKLADPSCTTPGCPFKRSGDANSGGAEAGECTLNSDYIQSTIRGKLDYVGQGPML</sequence>